<evidence type="ECO:0000313" key="3">
    <source>
        <dbReference type="Proteomes" id="UP000594638"/>
    </source>
</evidence>
<keyword evidence="3" id="KW-1185">Reference proteome</keyword>
<gene>
    <name evidence="2" type="ORF">OLEA9_A066288</name>
</gene>
<protein>
    <submittedName>
        <fullName evidence="2">Uncharacterized protein</fullName>
    </submittedName>
</protein>
<dbReference type="AlphaFoldDB" id="A0A8S0TNH0"/>
<reference evidence="2 3" key="1">
    <citation type="submission" date="2019-12" db="EMBL/GenBank/DDBJ databases">
        <authorList>
            <person name="Alioto T."/>
            <person name="Alioto T."/>
            <person name="Gomez Garrido J."/>
        </authorList>
    </citation>
    <scope>NUCLEOTIDE SEQUENCE [LARGE SCALE GENOMIC DNA]</scope>
</reference>
<evidence type="ECO:0000313" key="2">
    <source>
        <dbReference type="EMBL" id="CAA3006396.1"/>
    </source>
</evidence>
<dbReference type="Gramene" id="OE9A066288T1">
    <property type="protein sequence ID" value="OE9A066288C1"/>
    <property type="gene ID" value="OE9A066288"/>
</dbReference>
<feature type="region of interest" description="Disordered" evidence="1">
    <location>
        <begin position="474"/>
        <end position="494"/>
    </location>
</feature>
<organism evidence="2 3">
    <name type="scientific">Olea europaea subsp. europaea</name>
    <dbReference type="NCBI Taxonomy" id="158383"/>
    <lineage>
        <taxon>Eukaryota</taxon>
        <taxon>Viridiplantae</taxon>
        <taxon>Streptophyta</taxon>
        <taxon>Embryophyta</taxon>
        <taxon>Tracheophyta</taxon>
        <taxon>Spermatophyta</taxon>
        <taxon>Magnoliopsida</taxon>
        <taxon>eudicotyledons</taxon>
        <taxon>Gunneridae</taxon>
        <taxon>Pentapetalae</taxon>
        <taxon>asterids</taxon>
        <taxon>lamiids</taxon>
        <taxon>Lamiales</taxon>
        <taxon>Oleaceae</taxon>
        <taxon>Oleeae</taxon>
        <taxon>Olea</taxon>
    </lineage>
</organism>
<feature type="region of interest" description="Disordered" evidence="1">
    <location>
        <begin position="35"/>
        <end position="70"/>
    </location>
</feature>
<name>A0A8S0TNH0_OLEEU</name>
<feature type="compositionally biased region" description="Low complexity" evidence="1">
    <location>
        <begin position="55"/>
        <end position="70"/>
    </location>
</feature>
<accession>A0A8S0TNH0</accession>
<sequence length="564" mass="60525">MNTRAHVAGPRAGRQLFRELERLCNKWGQAVRSSAVNGRRNEKSFPRGVAPRGCLGSAPGGSSAAAGPTALGRTRGRACARLALALTWRAGPAWDLLRRCARFRCASRLACVVHSVGQSRLASCDSSTRAGKSARAAFVRSGPCWVKRERGPAQQTKLTSGRRLSVATAAAAAAAFCGGRLSASRLREGASNSESQIVWSAVGPKLRDKKSEKWATLREFPNGELRLAAMPAPRSYIIYDNDQGCLRSPIDKFVKICPDGRPSTVCLAGVGRGLVSAWPALEIATRNSSNAKYEQRGIADALTLTLAVRTSFGKTSAKWAACRWSRFELSTGVLEIWKTLRKTRSLARSHFSQLLTFAKRFAPCANLSKAGGGGLERQLCVAQPLASGHSAGKTCFSENSALDLARLVSDRTSETTIDFRGWRAGGRAGTGRLLVALRWPTSFALGMSFAHSPIRSRLSRLLVKLIPRQFGATRAREANQARPGGPLIESRSRANGRAPAISRCAGAAGAAELLTENCSLAIYERLASRAAATDHHHPIARCHDARDSSKFKLARGGATMRAAR</sequence>
<evidence type="ECO:0000256" key="1">
    <source>
        <dbReference type="SAM" id="MobiDB-lite"/>
    </source>
</evidence>
<dbReference type="EMBL" id="CACTIH010007260">
    <property type="protein sequence ID" value="CAA3006396.1"/>
    <property type="molecule type" value="Genomic_DNA"/>
</dbReference>
<comment type="caution">
    <text evidence="2">The sequence shown here is derived from an EMBL/GenBank/DDBJ whole genome shotgun (WGS) entry which is preliminary data.</text>
</comment>
<dbReference type="Proteomes" id="UP000594638">
    <property type="component" value="Unassembled WGS sequence"/>
</dbReference>
<proteinExistence type="predicted"/>